<name>A0A8F3E9H5_9CAUD</name>
<dbReference type="EMBL" id="MZ150789">
    <property type="protein sequence ID" value="QWY84634.1"/>
    <property type="molecule type" value="Genomic_DNA"/>
</dbReference>
<gene>
    <name evidence="1" type="primary">52</name>
    <name evidence="1" type="ORF">SEA_FOOTLOOSE_52</name>
</gene>
<proteinExistence type="predicted"/>
<sequence>MDITDALAPNSDQLDAIELVTPRTFTIAAGGRLAVRDGKTVAEIALEGFPRVWRPSKGMLDVLARCWGSDAKQWVGRRVTLYNDPDVMFGKDRVGGIRVSHLSHIDGPQTVNIRASGRGRSPKPWKVEPLADTPVDPAVVDAAHAAINQATTTQKLDEIAAHATRIGIHGEVAAAIEARRKELSDG</sequence>
<organism evidence="1 2">
    <name type="scientific">Microbacterium phage Footloose</name>
    <dbReference type="NCBI Taxonomy" id="2836048"/>
    <lineage>
        <taxon>Viruses</taxon>
        <taxon>Duplodnaviria</taxon>
        <taxon>Heunggongvirae</taxon>
        <taxon>Uroviricota</taxon>
        <taxon>Caudoviricetes</taxon>
        <taxon>Footloosevirus</taxon>
        <taxon>Footloosevirus footloose</taxon>
    </lineage>
</organism>
<accession>A0A8F3E9H5</accession>
<reference evidence="1" key="1">
    <citation type="submission" date="2021-05" db="EMBL/GenBank/DDBJ databases">
        <authorList>
            <person name="Brink J."/>
            <person name="Busse A.L."/>
            <person name="Crowley H.J."/>
            <person name="Hall C.J."/>
            <person name="Hetherington P."/>
            <person name="Hovde T.M."/>
            <person name="Johnson J.A."/>
            <person name="Karch K.E."/>
            <person name="Krueger C.J."/>
            <person name="Lundberg T.J."/>
            <person name="Madla Sanchez I."/>
            <person name="Mathiesen C."/>
            <person name="Moore L.J."/>
            <person name="Nordberg R.J."/>
            <person name="Petersen I.M."/>
            <person name="Piton K.L."/>
            <person name="Rozycki S.T."/>
            <person name="Rutten E."/>
            <person name="Samuelson I.O."/>
            <person name="Sarkilahti S.K."/>
            <person name="Schubert K.A."/>
            <person name="Stamness T.F."/>
            <person name="Tinman A.J."/>
            <person name="Tutterrow P.B."/>
            <person name="Wanzek N.C."/>
            <person name="Wheeler C.D."/>
            <person name="Spring A.M."/>
            <person name="Klyczek K."/>
            <person name="Garlena R.A."/>
            <person name="Russell D.A."/>
            <person name="Pope W.H."/>
            <person name="Jacobs-Sera D."/>
            <person name="Hatfull G.F."/>
        </authorList>
    </citation>
    <scope>NUCLEOTIDE SEQUENCE</scope>
</reference>
<keyword evidence="2" id="KW-1185">Reference proteome</keyword>
<dbReference type="RefSeq" id="YP_010754449.1">
    <property type="nucleotide sequence ID" value="NC_073460.1"/>
</dbReference>
<dbReference type="Proteomes" id="UP000693692">
    <property type="component" value="Segment"/>
</dbReference>
<dbReference type="KEGG" id="vg:80019040"/>
<evidence type="ECO:0000313" key="2">
    <source>
        <dbReference type="Proteomes" id="UP000693692"/>
    </source>
</evidence>
<evidence type="ECO:0000313" key="1">
    <source>
        <dbReference type="EMBL" id="QWY84634.1"/>
    </source>
</evidence>
<dbReference type="GeneID" id="80019040"/>
<protein>
    <submittedName>
        <fullName evidence="1">Uncharacterized protein</fullName>
    </submittedName>
</protein>